<evidence type="ECO:0000256" key="8">
    <source>
        <dbReference type="ARBA" id="ARBA00022763"/>
    </source>
</evidence>
<dbReference type="Proteomes" id="UP000075606">
    <property type="component" value="Unassembled WGS sequence"/>
</dbReference>
<evidence type="ECO:0000256" key="13">
    <source>
        <dbReference type="ARBA" id="ARBA00023295"/>
    </source>
</evidence>
<dbReference type="PANTHER" id="PTHR42944:SF1">
    <property type="entry name" value="ADENINE DNA GLYCOSYLASE"/>
    <property type="match status" value="1"/>
</dbReference>
<keyword evidence="8 14" id="KW-0227">DNA damage</keyword>
<dbReference type="CDD" id="cd03431">
    <property type="entry name" value="NUDIX_DNA_Glycosylase_C-MutY"/>
    <property type="match status" value="1"/>
</dbReference>
<gene>
    <name evidence="16" type="ORF">AWW68_02665</name>
</gene>
<keyword evidence="17" id="KW-1185">Reference proteome</keyword>
<dbReference type="Pfam" id="PF00633">
    <property type="entry name" value="HHH"/>
    <property type="match status" value="1"/>
</dbReference>
<dbReference type="InterPro" id="IPR003265">
    <property type="entry name" value="HhH-GPD_domain"/>
</dbReference>
<keyword evidence="11" id="KW-0411">Iron-sulfur</keyword>
<dbReference type="GO" id="GO:0032357">
    <property type="term" value="F:oxidized purine DNA binding"/>
    <property type="evidence" value="ECO:0007669"/>
    <property type="project" value="TreeGrafter"/>
</dbReference>
<keyword evidence="7" id="KW-0479">Metal-binding</keyword>
<evidence type="ECO:0000313" key="16">
    <source>
        <dbReference type="EMBL" id="KYG78512.1"/>
    </source>
</evidence>
<dbReference type="InterPro" id="IPR003651">
    <property type="entry name" value="Endonuclease3_FeS-loop_motif"/>
</dbReference>
<evidence type="ECO:0000256" key="4">
    <source>
        <dbReference type="ARBA" id="ARBA00012045"/>
    </source>
</evidence>
<evidence type="ECO:0000256" key="11">
    <source>
        <dbReference type="ARBA" id="ARBA00023014"/>
    </source>
</evidence>
<keyword evidence="9" id="KW-0378">Hydrolase</keyword>
<dbReference type="EMBL" id="LRPC01000001">
    <property type="protein sequence ID" value="KYG78512.1"/>
    <property type="molecule type" value="Genomic_DNA"/>
</dbReference>
<dbReference type="PANTHER" id="PTHR42944">
    <property type="entry name" value="ADENINE DNA GLYCOSYLASE"/>
    <property type="match status" value="1"/>
</dbReference>
<comment type="caution">
    <text evidence="16">The sequence shown here is derived from an EMBL/GenBank/DDBJ whole genome shotgun (WGS) entry which is preliminary data.</text>
</comment>
<accession>A0A150XIN3</accession>
<evidence type="ECO:0000256" key="5">
    <source>
        <dbReference type="ARBA" id="ARBA00022023"/>
    </source>
</evidence>
<dbReference type="InterPro" id="IPR029119">
    <property type="entry name" value="MutY_C"/>
</dbReference>
<evidence type="ECO:0000256" key="7">
    <source>
        <dbReference type="ARBA" id="ARBA00022723"/>
    </source>
</evidence>
<dbReference type="Pfam" id="PF10576">
    <property type="entry name" value="EndIII_4Fe-2S"/>
    <property type="match status" value="1"/>
</dbReference>
<dbReference type="InterPro" id="IPR005760">
    <property type="entry name" value="A/G_AdeGlyc_MutY"/>
</dbReference>
<dbReference type="AlphaFoldDB" id="A0A150XIN3"/>
<protein>
    <recommendedName>
        <fullName evidence="5 14">Adenine DNA glycosylase</fullName>
        <ecNumber evidence="4 14">3.2.2.31</ecNumber>
    </recommendedName>
</protein>
<evidence type="ECO:0000313" key="17">
    <source>
        <dbReference type="Proteomes" id="UP000075606"/>
    </source>
</evidence>
<comment type="cofactor">
    <cofactor evidence="14">
        <name>[4Fe-4S] cluster</name>
        <dbReference type="ChEBI" id="CHEBI:49883"/>
    </cofactor>
    <text evidence="14">Binds 1 [4Fe-4S] cluster.</text>
</comment>
<comment type="function">
    <text evidence="2">Adenine glycosylase active on G-A mispairs. MutY also corrects error-prone DNA synthesis past GO lesions which are due to the oxidatively damaged form of guanine: 7,8-dihydro-8-oxoguanine (8-oxo-dGTP).</text>
</comment>
<dbReference type="FunFam" id="1.10.340.30:FF:000002">
    <property type="entry name" value="Adenine DNA glycosylase"/>
    <property type="match status" value="1"/>
</dbReference>
<name>A0A150XIN3_9BACT</name>
<evidence type="ECO:0000256" key="12">
    <source>
        <dbReference type="ARBA" id="ARBA00023204"/>
    </source>
</evidence>
<keyword evidence="12" id="KW-0234">DNA repair</keyword>
<reference evidence="16 17" key="1">
    <citation type="submission" date="2016-01" db="EMBL/GenBank/DDBJ databases">
        <title>Genome sequencing of Roseivirga spongicola UST030701-084.</title>
        <authorList>
            <person name="Selvaratnam C."/>
            <person name="Thevarajoo S."/>
            <person name="Goh K.M."/>
            <person name="Ee R."/>
            <person name="Chan K.-G."/>
            <person name="Chong C.S."/>
        </authorList>
    </citation>
    <scope>NUCLEOTIDE SEQUENCE [LARGE SCALE GENOMIC DNA]</scope>
    <source>
        <strain evidence="16 17">UST030701-084</strain>
    </source>
</reference>
<dbReference type="InterPro" id="IPR015797">
    <property type="entry name" value="NUDIX_hydrolase-like_dom_sf"/>
</dbReference>
<evidence type="ECO:0000256" key="3">
    <source>
        <dbReference type="ARBA" id="ARBA00008343"/>
    </source>
</evidence>
<evidence type="ECO:0000256" key="14">
    <source>
        <dbReference type="RuleBase" id="RU365096"/>
    </source>
</evidence>
<dbReference type="Pfam" id="PF00730">
    <property type="entry name" value="HhH-GPD"/>
    <property type="match status" value="1"/>
</dbReference>
<evidence type="ECO:0000256" key="6">
    <source>
        <dbReference type="ARBA" id="ARBA00022485"/>
    </source>
</evidence>
<dbReference type="EC" id="3.2.2.31" evidence="4 14"/>
<dbReference type="InterPro" id="IPR004035">
    <property type="entry name" value="Endouclease-III_FeS-bd_BS"/>
</dbReference>
<dbReference type="Gene3D" id="1.10.1670.10">
    <property type="entry name" value="Helix-hairpin-Helix base-excision DNA repair enzymes (C-terminal)"/>
    <property type="match status" value="1"/>
</dbReference>
<dbReference type="GO" id="GO:0051539">
    <property type="term" value="F:4 iron, 4 sulfur cluster binding"/>
    <property type="evidence" value="ECO:0007669"/>
    <property type="project" value="UniProtKB-UniRule"/>
</dbReference>
<sequence length="352" mass="40988">MDREIFVNQLIRWYSHQKRDLPWRRTNNPYKIWLSEIILQQTRVNQGMPYYLNFVDKYPTVNDLAAAQEQEVLRLWQGLGYYSRARNLHSCAKMVVGEYDGQFPNKFEELLKLKGIGRYTAAAIASMAFNQVNAVVDGNVYRVLSRVFGLYDDIAETKSAKVFEKLANELIPKDQPGEFNQAIMDFGAIQCTPKSPACAICPLSDSCYAFNKGETEQLPVKTKKVKVKKLFFNYIIFEYNGELLLHERIGNGIWKGLYQFHLEETLKRSSEESVLNSLNSPDRFTLIDVSEEVKHVLTHRQIFARFFRLRVNELNTFANIQKELNLKAYSLEQIHELPKPILIENYLKKAFY</sequence>
<dbReference type="InterPro" id="IPR044298">
    <property type="entry name" value="MIG/MutY"/>
</dbReference>
<dbReference type="RefSeq" id="WP_068218424.1">
    <property type="nucleotide sequence ID" value="NZ_CP139724.1"/>
</dbReference>
<comment type="similarity">
    <text evidence="3 14">Belongs to the Nth/MutY family.</text>
</comment>
<dbReference type="NCBIfam" id="TIGR01084">
    <property type="entry name" value="mutY"/>
    <property type="match status" value="1"/>
</dbReference>
<comment type="catalytic activity">
    <reaction evidence="1 14">
        <text>Hydrolyzes free adenine bases from 7,8-dihydro-8-oxoguanine:adenine mismatched double-stranded DNA, leaving an apurinic site.</text>
        <dbReference type="EC" id="3.2.2.31"/>
    </reaction>
</comment>
<proteinExistence type="inferred from homology"/>
<evidence type="ECO:0000256" key="1">
    <source>
        <dbReference type="ARBA" id="ARBA00000843"/>
    </source>
</evidence>
<dbReference type="SUPFAM" id="SSF48150">
    <property type="entry name" value="DNA-glycosylase"/>
    <property type="match status" value="1"/>
</dbReference>
<dbReference type="GO" id="GO:0006298">
    <property type="term" value="P:mismatch repair"/>
    <property type="evidence" value="ECO:0007669"/>
    <property type="project" value="TreeGrafter"/>
</dbReference>
<dbReference type="GO" id="GO:0046872">
    <property type="term" value="F:metal ion binding"/>
    <property type="evidence" value="ECO:0007669"/>
    <property type="project" value="UniProtKB-UniRule"/>
</dbReference>
<dbReference type="CDD" id="cd00056">
    <property type="entry name" value="ENDO3c"/>
    <property type="match status" value="1"/>
</dbReference>
<dbReference type="GO" id="GO:0000701">
    <property type="term" value="F:purine-specific mismatch base pair DNA N-glycosylase activity"/>
    <property type="evidence" value="ECO:0007669"/>
    <property type="project" value="UniProtKB-EC"/>
</dbReference>
<dbReference type="SMART" id="SM00478">
    <property type="entry name" value="ENDO3c"/>
    <property type="match status" value="1"/>
</dbReference>
<dbReference type="GO" id="GO:0006284">
    <property type="term" value="P:base-excision repair"/>
    <property type="evidence" value="ECO:0007669"/>
    <property type="project" value="UniProtKB-UniRule"/>
</dbReference>
<dbReference type="InterPro" id="IPR000445">
    <property type="entry name" value="HhH_motif"/>
</dbReference>
<evidence type="ECO:0000256" key="2">
    <source>
        <dbReference type="ARBA" id="ARBA00002933"/>
    </source>
</evidence>
<dbReference type="InterPro" id="IPR023170">
    <property type="entry name" value="HhH_base_excis_C"/>
</dbReference>
<dbReference type="InterPro" id="IPR011257">
    <property type="entry name" value="DNA_glycosylase"/>
</dbReference>
<keyword evidence="6" id="KW-0004">4Fe-4S</keyword>
<dbReference type="Gene3D" id="1.10.340.30">
    <property type="entry name" value="Hypothetical protein, domain 2"/>
    <property type="match status" value="1"/>
</dbReference>
<dbReference type="GO" id="GO:0035485">
    <property type="term" value="F:adenine/guanine mispair binding"/>
    <property type="evidence" value="ECO:0007669"/>
    <property type="project" value="TreeGrafter"/>
</dbReference>
<dbReference type="SUPFAM" id="SSF55811">
    <property type="entry name" value="Nudix"/>
    <property type="match status" value="1"/>
</dbReference>
<evidence type="ECO:0000256" key="10">
    <source>
        <dbReference type="ARBA" id="ARBA00023004"/>
    </source>
</evidence>
<feature type="domain" description="HhH-GPD" evidence="15">
    <location>
        <begin position="38"/>
        <end position="189"/>
    </location>
</feature>
<dbReference type="STRING" id="333140.AWW68_02665"/>
<dbReference type="PROSITE" id="PS00764">
    <property type="entry name" value="ENDONUCLEASE_III_1"/>
    <property type="match status" value="1"/>
</dbReference>
<keyword evidence="10 14" id="KW-0408">Iron</keyword>
<keyword evidence="13 14" id="KW-0326">Glycosidase</keyword>
<dbReference type="Gene3D" id="3.90.79.10">
    <property type="entry name" value="Nucleoside Triphosphate Pyrophosphohydrolase"/>
    <property type="match status" value="1"/>
</dbReference>
<dbReference type="GO" id="GO:0034039">
    <property type="term" value="F:8-oxo-7,8-dihydroguanine DNA N-glycosylase activity"/>
    <property type="evidence" value="ECO:0007669"/>
    <property type="project" value="TreeGrafter"/>
</dbReference>
<evidence type="ECO:0000256" key="9">
    <source>
        <dbReference type="ARBA" id="ARBA00022801"/>
    </source>
</evidence>
<evidence type="ECO:0000259" key="15">
    <source>
        <dbReference type="SMART" id="SM00478"/>
    </source>
</evidence>
<dbReference type="Pfam" id="PF14815">
    <property type="entry name" value="NUDIX_4"/>
    <property type="match status" value="1"/>
</dbReference>
<organism evidence="16 17">
    <name type="scientific">Roseivirga spongicola</name>
    <dbReference type="NCBI Taxonomy" id="333140"/>
    <lineage>
        <taxon>Bacteria</taxon>
        <taxon>Pseudomonadati</taxon>
        <taxon>Bacteroidota</taxon>
        <taxon>Cytophagia</taxon>
        <taxon>Cytophagales</taxon>
        <taxon>Roseivirgaceae</taxon>
        <taxon>Roseivirga</taxon>
    </lineage>
</organism>
<dbReference type="OrthoDB" id="9802365at2"/>